<comment type="catalytic activity">
    <reaction evidence="46">
        <text>ATP + H2O = ADP + phosphate + H(+)</text>
        <dbReference type="Rhea" id="RHEA:13065"/>
        <dbReference type="ChEBI" id="CHEBI:15377"/>
        <dbReference type="ChEBI" id="CHEBI:15378"/>
        <dbReference type="ChEBI" id="CHEBI:30616"/>
        <dbReference type="ChEBI" id="CHEBI:43474"/>
        <dbReference type="ChEBI" id="CHEBI:456216"/>
        <dbReference type="EC" id="3.6.4.13"/>
    </reaction>
</comment>
<feature type="compositionally biased region" description="Acidic residues" evidence="50">
    <location>
        <begin position="890"/>
        <end position="901"/>
    </location>
</feature>
<dbReference type="Pfam" id="PF03109">
    <property type="entry name" value="ABC1"/>
    <property type="match status" value="1"/>
</dbReference>
<feature type="region of interest" description="Disordered" evidence="50">
    <location>
        <begin position="263"/>
        <end position="298"/>
    </location>
</feature>
<dbReference type="PROSITE" id="PS51192">
    <property type="entry name" value="HELICASE_ATP_BIND_1"/>
    <property type="match status" value="1"/>
</dbReference>
<evidence type="ECO:0000256" key="14">
    <source>
        <dbReference type="ARBA" id="ARBA00022448"/>
    </source>
</evidence>
<dbReference type="GO" id="GO:0030154">
    <property type="term" value="P:cell differentiation"/>
    <property type="evidence" value="ECO:0007669"/>
    <property type="project" value="UniProtKB-KW"/>
</dbReference>
<feature type="region of interest" description="Disordered" evidence="50">
    <location>
        <begin position="1159"/>
        <end position="1183"/>
    </location>
</feature>
<keyword evidence="34" id="KW-0779">Telomere</keyword>
<feature type="domain" description="G-protein coupled receptors family 1 profile" evidence="52">
    <location>
        <begin position="39"/>
        <end position="367"/>
    </location>
</feature>
<comment type="cofactor">
    <cofactor evidence="1">
        <name>Mg(2+)</name>
        <dbReference type="ChEBI" id="CHEBI:18420"/>
    </cofactor>
</comment>
<evidence type="ECO:0000256" key="24">
    <source>
        <dbReference type="ARBA" id="ARBA00022737"/>
    </source>
</evidence>
<protein>
    <recommendedName>
        <fullName evidence="47">ATP-dependent DNA/RNA helicase DHX36</fullName>
        <ecNumber evidence="13">3.6.4.13</ecNumber>
    </recommendedName>
    <alternativeName>
        <fullName evidence="49">DEAD/H box polypeptide 36</fullName>
    </alternativeName>
    <alternativeName>
        <fullName evidence="48">MLE-like protein 1</fullName>
    </alternativeName>
</protein>
<evidence type="ECO:0000256" key="23">
    <source>
        <dbReference type="ARBA" id="ARBA00022723"/>
    </source>
</evidence>
<feature type="transmembrane region" description="Helical" evidence="51">
    <location>
        <begin position="316"/>
        <end position="338"/>
    </location>
</feature>
<dbReference type="GO" id="GO:0003724">
    <property type="term" value="F:RNA helicase activity"/>
    <property type="evidence" value="ECO:0007669"/>
    <property type="project" value="UniProtKB-EC"/>
</dbReference>
<dbReference type="GO" id="GO:0006744">
    <property type="term" value="P:ubiquinone biosynthetic process"/>
    <property type="evidence" value="ECO:0007669"/>
    <property type="project" value="TreeGrafter"/>
</dbReference>
<evidence type="ECO:0000256" key="34">
    <source>
        <dbReference type="ARBA" id="ARBA00022895"/>
    </source>
</evidence>
<dbReference type="InterPro" id="IPR002464">
    <property type="entry name" value="DNA/RNA_helicase_DEAH_CS"/>
</dbReference>
<keyword evidence="14" id="KW-0813">Transport</keyword>
<dbReference type="CDD" id="cd15011">
    <property type="entry name" value="7tmA_GPR149"/>
    <property type="match status" value="1"/>
</dbReference>
<feature type="region of interest" description="Disordered" evidence="50">
    <location>
        <begin position="1915"/>
        <end position="1940"/>
    </location>
</feature>
<evidence type="ECO:0000256" key="2">
    <source>
        <dbReference type="ARBA" id="ARBA00004173"/>
    </source>
</evidence>
<sequence length="2388" mass="267086">MSTTLNQSLSTATNDKTDRHVRLLLFGLCVIIAAATLVGGLYSLVFLLRSWRKNPLCVIVASMSVDDLLSVAPLSMFLLLQWETDGADDGADDGGGGGGGGGRGSSSLCTVSGLLYVFQGVSSHMKACLIAAYTFYVSRKFGVFGSGRTPVAVTWAVVGVWSVSLTVSVLPLCGWGTFTPLTLGCFPDSSGVYVMLLFSLYSLSLCGLLIFFVPLTHELLCSTEPHRILLSPSCVDMSRGHGASARSLPRDSVAKSFGAYNELSPSSCATERRGTEDSGLSPDRGTEDSGLSPDSVRGQRTAAVTHTPLLFAQKRFSMIVALLRVVLWMPMMTVVVLRHTVKTQSSSVETLSFFLTLLAPALTPVFLLSQRWIHMPCGCFINCKQDPHQQSSVMKRRLDIRLSFHQNCGVYKLSHHSLCLQKPDCYTLFNCHPLHSHLDTLQRGSGLAPALDFSTTCPADSSSRAELLLDAAETVSDLCPDVRCVHVFPPHHQREREDTDVSSVFDGPDRRLSHEDCGTMQLTDWEWCRSKSERTSRQRSSGGLSVPLCAFQGTISLQAPTGKTLSLSTYEVSSDGLTICPNSTKKVEVYRSKSVGHEPRADDPVSSSEVDTNVRIHLEVLEICDNEEAMDSVSIISNISQSSTHARSPSLRYSRRENRFISCDLAESASYSLLIPTSGNPETENMNITIPDTVEAHRHNSRRQTHHTSGYHEEIQMINEAYERQSEERKEPEVDFRAAAFLFVSQLKSLFVHVTSHHGLVDGSGREIGLWYARYGAVRRKQADRRSRAVVQMDEDREQHITQLLHSVQREQPLPDRHHRHATVCQSDSWTTDDDSHCYFDGDLPEEQKLKLDIKSEEEEELSLDHKKSSSKSHGHSTTTVDKDGPPDRWDEDDHQEEEKEEDRRTLRSKDKDVEFLFQEVVRDTSLDNDLMRDFMSKKSDPKYREMLKFREKLPSYGKKEELVELIRSNRVLVVSGETGCGKTTQVTQFILDDYINRGMGSLCRVVCTQPRRISAISVAERVAAERAESVGNGNSCGYQIRLQSRLPRKQGSVLYCTTGIILQWLRSDPLLSSISHLVLDEIHERNLQSDVLLIIVKDLLKLRDDLKIILMSATLNAEKFSKYFDNCPMIHIPGSTFPVDEFLLEDIVEMTRYRPQNQDRRPSWKRGFWQGQNSRPEKEEKEAEYKDKWPLYEHALRGRYSDNTITTLQMLDNNDKIDLELILALIRYIVLHEQEGAILVFLPGWDNISSLNDLLMAQQMFKSERFIIIPLHSLMPTVNQTQVFKRPPPGVTKIVIATNIAETSITIDDVVYVIDGGKIKETNFDTNNNISTMTAEWVSVANAKQRKGRAGRVRPGKCYHLYNGLRAELLDDYQLPEIMRTPLEELCLQIKILKLGSIARFLEKAPDPPTENAINLAIKNLMDLNALDRSENLTALGFHLARLPVEPHIGKLILFGALLGCLDPVLTIAASLSFKDPFFIPLGKEKMADMRRKTLSRNSKSDHLTIVNAFQGWEETKQRGVRYEREYCWDNFLSANTLQMLHNMKAQFAEHLMHVGFVSSKNPKDPKSNINSDNEKLIKAVIVAGLYPKVAMIRPSHSRKRPGVKVYTQADGKVCIHPKSVNAEETDFNYTWLIYHLKMKTSSIFLYDCTEVSPFSLLFFGGDISIQRDEDQDTIAVDKWIVFRSPARIAHLVKSLKKELDSLLEEKIRNPSPVDWNNPVALKRITVSSPAKVTDTNNDANIHVMLSEVVQVLRGAGKVGSALLSTQGEQLCLVTSNSSLGAGLKVAQGLVWGPVRGLLDPFMGASNEPDSVKEDVFPDAEGWENMDVDEAAQWAGGSDASSDAMQQNHTEAGAAVDMSSDVHPPSGGAGGGASWPRQNARFLHTAVSHVHRFHCQTRSVHDTVEARLTAEDIQKARESKQSRVKPVRQKLSDRAKESKVPASRISRLANFGGLAVGLGLGAIVEVAKQSLGGKQTGDTSALLDSVLLSEANAERIVNTLCKVRGAALKIGQMLSIQDNSFINPQLQRIFERVRQSADFMPTWQMNKVLEEDLGPGWRDKLSSFEDKPFAAASIGQVHHGVLKDGRELAMKIQYPGVAESIHSDINNLMSVLKMSVVLPEGLFADSSLEVLQRELVWECDYKREAECANKFKSLLQGDDFFQVPDVIDELSGKRVLAMDLVHGVPLDHCVDLDQETRNQISFRILQLCLRELFEFRFMQTDPNWSNFFYNSETNKVVLLDFGACRDYPQSFTDDYIQVVHAASVGDRATVLSKSKELKFLTGFETKAFEDAHVEAVMILGEAFASSEPFDFGTQSTTQRIQSLVPVMLRHRLTPPPEETYSLHRKMAGSFLICSKLKARIPCKDMFLDVYKAYNHRKQAAQAAQARA</sequence>
<keyword evidence="56" id="KW-1185">Reference proteome</keyword>
<dbReference type="GO" id="GO:0016607">
    <property type="term" value="C:nuclear speck"/>
    <property type="evidence" value="ECO:0007669"/>
    <property type="project" value="UniProtKB-SubCell"/>
</dbReference>
<dbReference type="GO" id="GO:0016020">
    <property type="term" value="C:membrane"/>
    <property type="evidence" value="ECO:0007669"/>
    <property type="project" value="UniProtKB-SubCell"/>
</dbReference>
<dbReference type="GO" id="GO:0003723">
    <property type="term" value="F:RNA binding"/>
    <property type="evidence" value="ECO:0007669"/>
    <property type="project" value="UniProtKB-KW"/>
</dbReference>
<accession>A0AAV6Q096</accession>
<keyword evidence="35 51" id="KW-1133">Transmembrane helix</keyword>
<evidence type="ECO:0000256" key="28">
    <source>
        <dbReference type="ARBA" id="ARBA00022806"/>
    </source>
</evidence>
<organism evidence="55 56">
    <name type="scientific">Solea senegalensis</name>
    <name type="common">Senegalese sole</name>
    <dbReference type="NCBI Taxonomy" id="28829"/>
    <lineage>
        <taxon>Eukaryota</taxon>
        <taxon>Metazoa</taxon>
        <taxon>Chordata</taxon>
        <taxon>Craniata</taxon>
        <taxon>Vertebrata</taxon>
        <taxon>Euteleostomi</taxon>
        <taxon>Actinopterygii</taxon>
        <taxon>Neopterygii</taxon>
        <taxon>Teleostei</taxon>
        <taxon>Neoteleostei</taxon>
        <taxon>Acanthomorphata</taxon>
        <taxon>Carangaria</taxon>
        <taxon>Pleuronectiformes</taxon>
        <taxon>Pleuronectoidei</taxon>
        <taxon>Soleidae</taxon>
        <taxon>Solea</taxon>
    </lineage>
</organism>
<feature type="transmembrane region" description="Helical" evidence="51">
    <location>
        <begin position="192"/>
        <end position="213"/>
    </location>
</feature>
<evidence type="ECO:0000256" key="31">
    <source>
        <dbReference type="ARBA" id="ARBA00022845"/>
    </source>
</evidence>
<dbReference type="GO" id="GO:0051607">
    <property type="term" value="P:defense response to virus"/>
    <property type="evidence" value="ECO:0007669"/>
    <property type="project" value="UniProtKB-KW"/>
</dbReference>
<keyword evidence="30" id="KW-0460">Magnesium</keyword>
<dbReference type="GO" id="GO:0016740">
    <property type="term" value="F:transferase activity"/>
    <property type="evidence" value="ECO:0007669"/>
    <property type="project" value="UniProtKB-KW"/>
</dbReference>
<dbReference type="Pfam" id="PF00271">
    <property type="entry name" value="Helicase_C"/>
    <property type="match status" value="1"/>
</dbReference>
<feature type="domain" description="Helicase ATP-binding" evidence="53">
    <location>
        <begin position="964"/>
        <end position="1134"/>
    </location>
</feature>
<dbReference type="InterPro" id="IPR059023">
    <property type="entry name" value="RNA_hel_CTD"/>
</dbReference>
<evidence type="ECO:0000256" key="50">
    <source>
        <dbReference type="SAM" id="MobiDB-lite"/>
    </source>
</evidence>
<keyword evidence="37" id="KW-0805">Transcription regulation</keyword>
<dbReference type="InterPro" id="IPR004147">
    <property type="entry name" value="ABC1_dom"/>
</dbReference>
<evidence type="ECO:0000256" key="9">
    <source>
        <dbReference type="ARBA" id="ARBA00004514"/>
    </source>
</evidence>
<dbReference type="Pfam" id="PF26026">
    <property type="entry name" value="RNA_hel_CTD"/>
    <property type="match status" value="1"/>
</dbReference>
<evidence type="ECO:0000259" key="53">
    <source>
        <dbReference type="PROSITE" id="PS51192"/>
    </source>
</evidence>
<dbReference type="GO" id="GO:0005829">
    <property type="term" value="C:cytosol"/>
    <property type="evidence" value="ECO:0007669"/>
    <property type="project" value="UniProtKB-SubCell"/>
</dbReference>
<keyword evidence="36" id="KW-0007">Acetylation</keyword>
<dbReference type="PANTHER" id="PTHR43851">
    <property type="match status" value="1"/>
</dbReference>
<proteinExistence type="inferred from homology"/>
<evidence type="ECO:0000256" key="44">
    <source>
        <dbReference type="ARBA" id="ARBA00023242"/>
    </source>
</evidence>
<feature type="transmembrane region" description="Helical" evidence="51">
    <location>
        <begin position="114"/>
        <end position="137"/>
    </location>
</feature>
<evidence type="ECO:0000256" key="10">
    <source>
        <dbReference type="ARBA" id="ARBA00004574"/>
    </source>
</evidence>
<dbReference type="GO" id="GO:0046872">
    <property type="term" value="F:metal ion binding"/>
    <property type="evidence" value="ECO:0007669"/>
    <property type="project" value="UniProtKB-KW"/>
</dbReference>
<dbReference type="PANTHER" id="PTHR43851:SF4">
    <property type="entry name" value="ATYPICAL KINASE COQ8B, MITOCHONDRIAL"/>
    <property type="match status" value="1"/>
</dbReference>
<evidence type="ECO:0000256" key="48">
    <source>
        <dbReference type="ARBA" id="ARBA00076143"/>
    </source>
</evidence>
<feature type="compositionally biased region" description="Basic and acidic residues" evidence="50">
    <location>
        <begin position="1931"/>
        <end position="1940"/>
    </location>
</feature>
<dbReference type="SMART" id="SM00847">
    <property type="entry name" value="HA2"/>
    <property type="match status" value="1"/>
</dbReference>
<keyword evidence="23" id="KW-0479">Metal-binding</keyword>
<comment type="similarity">
    <text evidence="12">Belongs to the protein kinase superfamily. ADCK protein kinase family.</text>
</comment>
<dbReference type="FunFam" id="1.20.120.1080:FF:000002">
    <property type="entry name" value="Putative ATP-dependent RNA helicase DHX36"/>
    <property type="match status" value="1"/>
</dbReference>
<evidence type="ECO:0000256" key="38">
    <source>
        <dbReference type="ARBA" id="ARBA00023118"/>
    </source>
</evidence>
<dbReference type="EMBL" id="JAGKHQ010000020">
    <property type="protein sequence ID" value="KAG7479928.1"/>
    <property type="molecule type" value="Genomic_DNA"/>
</dbReference>
<evidence type="ECO:0000256" key="6">
    <source>
        <dbReference type="ARBA" id="ARBA00004370"/>
    </source>
</evidence>
<evidence type="ECO:0000256" key="49">
    <source>
        <dbReference type="ARBA" id="ARBA00083335"/>
    </source>
</evidence>
<evidence type="ECO:0000256" key="12">
    <source>
        <dbReference type="ARBA" id="ARBA00009670"/>
    </source>
</evidence>
<keyword evidence="26" id="KW-0221">Differentiation</keyword>
<dbReference type="Pfam" id="PF00270">
    <property type="entry name" value="DEAD"/>
    <property type="match status" value="1"/>
</dbReference>
<evidence type="ECO:0000313" key="56">
    <source>
        <dbReference type="Proteomes" id="UP000693946"/>
    </source>
</evidence>
<keyword evidence="28 55" id="KW-0347">Helicase</keyword>
<feature type="domain" description="Helicase C-terminal" evidence="54">
    <location>
        <begin position="1225"/>
        <end position="1395"/>
    </location>
</feature>
<keyword evidence="16" id="KW-0217">Developmental protein</keyword>
<reference evidence="55 56" key="1">
    <citation type="journal article" date="2021" name="Sci. Rep.">
        <title>Chromosome anchoring in Senegalese sole (Solea senegalensis) reveals sex-associated markers and genome rearrangements in flatfish.</title>
        <authorList>
            <person name="Guerrero-Cozar I."/>
            <person name="Gomez-Garrido J."/>
            <person name="Berbel C."/>
            <person name="Martinez-Blanch J.F."/>
            <person name="Alioto T."/>
            <person name="Claros M.G."/>
            <person name="Gagnaire P.A."/>
            <person name="Manchado M."/>
        </authorList>
    </citation>
    <scope>NUCLEOTIDE SEQUENCE [LARGE SCALE GENOMIC DNA]</scope>
    <source>
        <strain evidence="55">Sse05_10M</strain>
    </source>
</reference>
<dbReference type="InterPro" id="IPR014001">
    <property type="entry name" value="Helicase_ATP-bd"/>
</dbReference>
<dbReference type="GO" id="GO:0010494">
    <property type="term" value="C:cytoplasmic stress granule"/>
    <property type="evidence" value="ECO:0007669"/>
    <property type="project" value="UniProtKB-SubCell"/>
</dbReference>
<evidence type="ECO:0000256" key="29">
    <source>
        <dbReference type="ARBA" id="ARBA00022840"/>
    </source>
</evidence>
<dbReference type="GO" id="GO:0030424">
    <property type="term" value="C:axon"/>
    <property type="evidence" value="ECO:0007669"/>
    <property type="project" value="UniProtKB-SubCell"/>
</dbReference>
<dbReference type="PROSITE" id="PS50262">
    <property type="entry name" value="G_PROTEIN_RECEP_F1_2"/>
    <property type="match status" value="1"/>
</dbReference>
<evidence type="ECO:0000256" key="45">
    <source>
        <dbReference type="ARBA" id="ARBA00023273"/>
    </source>
</evidence>
<keyword evidence="25" id="KW-0547">Nucleotide-binding</keyword>
<evidence type="ECO:0000256" key="40">
    <source>
        <dbReference type="ARBA" id="ARBA00023128"/>
    </source>
</evidence>
<comment type="caution">
    <text evidence="55">The sequence shown here is derived from an EMBL/GenBank/DDBJ whole genome shotgun (WGS) entry which is preliminary data.</text>
</comment>
<dbReference type="InterPro" id="IPR017452">
    <property type="entry name" value="GPCR_Rhodpsn_7TM"/>
</dbReference>
<keyword evidence="19" id="KW-0597">Phosphoprotein</keyword>
<dbReference type="GO" id="GO:0005739">
    <property type="term" value="C:mitochondrion"/>
    <property type="evidence" value="ECO:0007669"/>
    <property type="project" value="UniProtKB-SubCell"/>
</dbReference>
<evidence type="ECO:0000256" key="43">
    <source>
        <dbReference type="ARBA" id="ARBA00023163"/>
    </source>
</evidence>
<dbReference type="GO" id="GO:0003677">
    <property type="term" value="F:DNA binding"/>
    <property type="evidence" value="ECO:0007669"/>
    <property type="project" value="UniProtKB-KW"/>
</dbReference>
<dbReference type="GO" id="GO:0043204">
    <property type="term" value="C:perikaryon"/>
    <property type="evidence" value="ECO:0007669"/>
    <property type="project" value="UniProtKB-SubCell"/>
</dbReference>
<dbReference type="FunFam" id="3.40.50.300:FF:000670">
    <property type="entry name" value="Putative ATP-dependent RNA helicase DHX36"/>
    <property type="match status" value="1"/>
</dbReference>
<keyword evidence="38" id="KW-0051">Antiviral defense</keyword>
<dbReference type="GO" id="GO:0030425">
    <property type="term" value="C:dendrite"/>
    <property type="evidence" value="ECO:0007669"/>
    <property type="project" value="UniProtKB-SubCell"/>
</dbReference>
<dbReference type="EC" id="3.6.4.13" evidence="13"/>
<dbReference type="GO" id="GO:0016787">
    <property type="term" value="F:hydrolase activity"/>
    <property type="evidence" value="ECO:0007669"/>
    <property type="project" value="UniProtKB-KW"/>
</dbReference>
<keyword evidence="39" id="KW-0238">DNA-binding</keyword>
<evidence type="ECO:0000256" key="3">
    <source>
        <dbReference type="ARBA" id="ARBA00004210"/>
    </source>
</evidence>
<evidence type="ECO:0000256" key="4">
    <source>
        <dbReference type="ARBA" id="ARBA00004279"/>
    </source>
</evidence>
<dbReference type="InterPro" id="IPR011709">
    <property type="entry name" value="DEAD-box_helicase_OB_fold"/>
</dbReference>
<keyword evidence="31" id="KW-0810">Translation regulation</keyword>
<keyword evidence="33" id="KW-0694">RNA-binding</keyword>
<dbReference type="InterPro" id="IPR011545">
    <property type="entry name" value="DEAD/DEAH_box_helicase_dom"/>
</dbReference>
<keyword evidence="42" id="KW-0010">Activator</keyword>
<evidence type="ECO:0000256" key="30">
    <source>
        <dbReference type="ARBA" id="ARBA00022842"/>
    </source>
</evidence>
<evidence type="ECO:0000256" key="18">
    <source>
        <dbReference type="ARBA" id="ARBA00022491"/>
    </source>
</evidence>
<dbReference type="InterPro" id="IPR034646">
    <property type="entry name" value="ADCK3_dom"/>
</dbReference>
<keyword evidence="24" id="KW-0677">Repeat</keyword>
<keyword evidence="29" id="KW-0067">ATP-binding</keyword>
<keyword evidence="22 51" id="KW-0812">Transmembrane</keyword>
<keyword evidence="27" id="KW-0378">Hydrolase</keyword>
<feature type="transmembrane region" description="Helical" evidence="51">
    <location>
        <begin position="350"/>
        <end position="368"/>
    </location>
</feature>
<evidence type="ECO:0000256" key="13">
    <source>
        <dbReference type="ARBA" id="ARBA00012552"/>
    </source>
</evidence>
<keyword evidence="43" id="KW-0804">Transcription</keyword>
<keyword evidence="15" id="KW-0158">Chromosome</keyword>
<evidence type="ECO:0000256" key="37">
    <source>
        <dbReference type="ARBA" id="ARBA00023015"/>
    </source>
</evidence>
<keyword evidence="41 51" id="KW-0472">Membrane</keyword>
<evidence type="ECO:0000256" key="5">
    <source>
        <dbReference type="ARBA" id="ARBA00004324"/>
    </source>
</evidence>
<dbReference type="Pfam" id="PF21010">
    <property type="entry name" value="HA2_C"/>
    <property type="match status" value="1"/>
</dbReference>
<evidence type="ECO:0000256" key="22">
    <source>
        <dbReference type="ARBA" id="ARBA00022692"/>
    </source>
</evidence>
<dbReference type="SMART" id="SM00487">
    <property type="entry name" value="DEXDc"/>
    <property type="match status" value="1"/>
</dbReference>
<evidence type="ECO:0000313" key="55">
    <source>
        <dbReference type="EMBL" id="KAG7479928.1"/>
    </source>
</evidence>
<dbReference type="Pfam" id="PF04408">
    <property type="entry name" value="WHD_HA2"/>
    <property type="match status" value="1"/>
</dbReference>
<dbReference type="PROSITE" id="PS51194">
    <property type="entry name" value="HELICASE_CTER"/>
    <property type="match status" value="1"/>
</dbReference>
<name>A0AAV6Q096_SOLSE</name>
<dbReference type="SUPFAM" id="SSF81321">
    <property type="entry name" value="Family A G protein-coupled receptor-like"/>
    <property type="match status" value="1"/>
</dbReference>
<evidence type="ECO:0000256" key="39">
    <source>
        <dbReference type="ARBA" id="ARBA00023125"/>
    </source>
</evidence>
<dbReference type="Pfam" id="PF07717">
    <property type="entry name" value="OB_NTP_bind"/>
    <property type="match status" value="1"/>
</dbReference>
<evidence type="ECO:0000256" key="8">
    <source>
        <dbReference type="ARBA" id="ARBA00004489"/>
    </source>
</evidence>
<keyword evidence="44" id="KW-0539">Nucleus</keyword>
<dbReference type="InterPro" id="IPR007502">
    <property type="entry name" value="Helicase-assoc_dom"/>
</dbReference>
<dbReference type="Proteomes" id="UP000693946">
    <property type="component" value="Linkage Group LG8"/>
</dbReference>
<keyword evidence="40" id="KW-0496">Mitochondrion</keyword>
<dbReference type="GO" id="GO:0045087">
    <property type="term" value="P:innate immune response"/>
    <property type="evidence" value="ECO:0007669"/>
    <property type="project" value="UniProtKB-KW"/>
</dbReference>
<dbReference type="InterPro" id="IPR051409">
    <property type="entry name" value="Atypical_kinase_ADCK"/>
</dbReference>
<dbReference type="GO" id="GO:0000781">
    <property type="term" value="C:chromosome, telomeric region"/>
    <property type="evidence" value="ECO:0007669"/>
    <property type="project" value="UniProtKB-SubCell"/>
</dbReference>
<evidence type="ECO:0000256" key="32">
    <source>
        <dbReference type="ARBA" id="ARBA00022859"/>
    </source>
</evidence>
<evidence type="ECO:0000256" key="27">
    <source>
        <dbReference type="ARBA" id="ARBA00022801"/>
    </source>
</evidence>
<evidence type="ECO:0000256" key="35">
    <source>
        <dbReference type="ARBA" id="ARBA00022989"/>
    </source>
</evidence>
<dbReference type="PROSITE" id="PS00690">
    <property type="entry name" value="DEAH_ATP_HELICASE"/>
    <property type="match status" value="1"/>
</dbReference>
<evidence type="ECO:0000256" key="1">
    <source>
        <dbReference type="ARBA" id="ARBA00001946"/>
    </source>
</evidence>
<evidence type="ECO:0000256" key="25">
    <source>
        <dbReference type="ARBA" id="ARBA00022741"/>
    </source>
</evidence>
<comment type="subcellular location">
    <subcellularLocation>
        <location evidence="8">Cell projection</location>
        <location evidence="8">Axon</location>
    </subcellularLocation>
    <subcellularLocation>
        <location evidence="4">Cell projection</location>
        <location evidence="4">Dendrite</location>
    </subcellularLocation>
    <subcellularLocation>
        <location evidence="10">Chromosome</location>
        <location evidence="10">Telomere</location>
    </subcellularLocation>
    <subcellularLocation>
        <location evidence="3">Cytoplasm</location>
        <location evidence="3">Stress granule</location>
    </subcellularLocation>
    <subcellularLocation>
        <location evidence="9">Cytoplasm</location>
        <location evidence="9">Cytosol</location>
    </subcellularLocation>
    <subcellularLocation>
        <location evidence="6">Membrane</location>
    </subcellularLocation>
    <subcellularLocation>
        <location evidence="2">Mitochondrion</location>
    </subcellularLocation>
    <subcellularLocation>
        <location evidence="5">Nucleus speckle</location>
    </subcellularLocation>
    <subcellularLocation>
        <location evidence="7">Perikaryon</location>
    </subcellularLocation>
</comment>
<evidence type="ECO:0000256" key="15">
    <source>
        <dbReference type="ARBA" id="ARBA00022454"/>
    </source>
</evidence>
<evidence type="ECO:0000256" key="11">
    <source>
        <dbReference type="ARBA" id="ARBA00004749"/>
    </source>
</evidence>
<keyword evidence="32" id="KW-0391">Immunity</keyword>
<evidence type="ECO:0000256" key="33">
    <source>
        <dbReference type="ARBA" id="ARBA00022884"/>
    </source>
</evidence>
<keyword evidence="17" id="KW-0963">Cytoplasm</keyword>
<dbReference type="GO" id="GO:0005524">
    <property type="term" value="F:ATP binding"/>
    <property type="evidence" value="ECO:0007669"/>
    <property type="project" value="UniProtKB-KW"/>
</dbReference>
<evidence type="ECO:0000256" key="20">
    <source>
        <dbReference type="ARBA" id="ARBA00022588"/>
    </source>
</evidence>
<dbReference type="CDD" id="cd13970">
    <property type="entry name" value="ABC1_ADCK3"/>
    <property type="match status" value="1"/>
</dbReference>
<dbReference type="FunFam" id="3.40.50.300:FF:000739">
    <property type="entry name" value="Putative ATP-dependent RNA helicase DHX36"/>
    <property type="match status" value="1"/>
</dbReference>
<keyword evidence="20" id="KW-0399">Innate immunity</keyword>
<keyword evidence="45" id="KW-0966">Cell projection</keyword>
<dbReference type="CDD" id="cd18791">
    <property type="entry name" value="SF2_C_RHA"/>
    <property type="match status" value="1"/>
</dbReference>
<evidence type="ECO:0000256" key="51">
    <source>
        <dbReference type="SAM" id="Phobius"/>
    </source>
</evidence>
<keyword evidence="21" id="KW-0808">Transferase</keyword>
<keyword evidence="18" id="KW-0678">Repressor</keyword>
<dbReference type="InterPro" id="IPR048333">
    <property type="entry name" value="HA2_WH"/>
</dbReference>
<dbReference type="InterPro" id="IPR001650">
    <property type="entry name" value="Helicase_C-like"/>
</dbReference>
<evidence type="ECO:0000256" key="46">
    <source>
        <dbReference type="ARBA" id="ARBA00047984"/>
    </source>
</evidence>
<evidence type="ECO:0000256" key="42">
    <source>
        <dbReference type="ARBA" id="ARBA00023159"/>
    </source>
</evidence>
<evidence type="ECO:0000256" key="41">
    <source>
        <dbReference type="ARBA" id="ARBA00023136"/>
    </source>
</evidence>
<dbReference type="CDD" id="cd17981">
    <property type="entry name" value="DEXHc_DHX36"/>
    <property type="match status" value="1"/>
</dbReference>
<feature type="transmembrane region" description="Helical" evidence="51">
    <location>
        <begin position="149"/>
        <end position="172"/>
    </location>
</feature>
<evidence type="ECO:0000256" key="47">
    <source>
        <dbReference type="ARBA" id="ARBA00069921"/>
    </source>
</evidence>
<feature type="region of interest" description="Disordered" evidence="50">
    <location>
        <begin position="1858"/>
        <end position="1877"/>
    </location>
</feature>
<evidence type="ECO:0000259" key="54">
    <source>
        <dbReference type="PROSITE" id="PS51194"/>
    </source>
</evidence>
<evidence type="ECO:0000256" key="21">
    <source>
        <dbReference type="ARBA" id="ARBA00022679"/>
    </source>
</evidence>
<dbReference type="SMART" id="SM00490">
    <property type="entry name" value="HELICc"/>
    <property type="match status" value="1"/>
</dbReference>
<evidence type="ECO:0000256" key="17">
    <source>
        <dbReference type="ARBA" id="ARBA00022490"/>
    </source>
</evidence>
<evidence type="ECO:0000256" key="16">
    <source>
        <dbReference type="ARBA" id="ARBA00022473"/>
    </source>
</evidence>
<evidence type="ECO:0000259" key="52">
    <source>
        <dbReference type="PROSITE" id="PS50262"/>
    </source>
</evidence>
<feature type="transmembrane region" description="Helical" evidence="51">
    <location>
        <begin position="23"/>
        <end position="48"/>
    </location>
</feature>
<evidence type="ECO:0000256" key="7">
    <source>
        <dbReference type="ARBA" id="ARBA00004484"/>
    </source>
</evidence>
<evidence type="ECO:0000256" key="36">
    <source>
        <dbReference type="ARBA" id="ARBA00022990"/>
    </source>
</evidence>
<dbReference type="GO" id="GO:0006417">
    <property type="term" value="P:regulation of translation"/>
    <property type="evidence" value="ECO:0007669"/>
    <property type="project" value="UniProtKB-KW"/>
</dbReference>
<gene>
    <name evidence="55" type="ORF">JOB18_039086</name>
</gene>
<evidence type="ECO:0000256" key="26">
    <source>
        <dbReference type="ARBA" id="ARBA00022782"/>
    </source>
</evidence>
<feature type="region of interest" description="Disordered" evidence="50">
    <location>
        <begin position="856"/>
        <end position="906"/>
    </location>
</feature>
<comment type="pathway">
    <text evidence="11">Cofactor biosynthesis; ubiquinone biosynthesis.</text>
</comment>
<evidence type="ECO:0000256" key="19">
    <source>
        <dbReference type="ARBA" id="ARBA00022553"/>
    </source>
</evidence>